<evidence type="ECO:0000313" key="10">
    <source>
        <dbReference type="Proteomes" id="UP001172457"/>
    </source>
</evidence>
<evidence type="ECO:0000256" key="7">
    <source>
        <dbReference type="ARBA" id="ARBA00022918"/>
    </source>
</evidence>
<dbReference type="InterPro" id="IPR043502">
    <property type="entry name" value="DNA/RNA_pol_sf"/>
</dbReference>
<dbReference type="EC" id="2.7.7.49" evidence="1"/>
<accession>A0AA38W0X8</accession>
<dbReference type="InterPro" id="IPR012337">
    <property type="entry name" value="RNaseH-like_sf"/>
</dbReference>
<evidence type="ECO:0000256" key="3">
    <source>
        <dbReference type="ARBA" id="ARBA00022695"/>
    </source>
</evidence>
<dbReference type="InterPro" id="IPR036397">
    <property type="entry name" value="RNaseH_sf"/>
</dbReference>
<keyword evidence="4" id="KW-0540">Nuclease</keyword>
<proteinExistence type="predicted"/>
<dbReference type="Gene3D" id="2.40.70.10">
    <property type="entry name" value="Acid Proteases"/>
    <property type="match status" value="1"/>
</dbReference>
<protein>
    <recommendedName>
        <fullName evidence="1">RNA-directed DNA polymerase</fullName>
        <ecNumber evidence="1">2.7.7.49</ecNumber>
    </recommendedName>
</protein>
<evidence type="ECO:0000256" key="1">
    <source>
        <dbReference type="ARBA" id="ARBA00012493"/>
    </source>
</evidence>
<dbReference type="PANTHER" id="PTHR34072:SF57">
    <property type="entry name" value="RNA-DIRECTED DNA POLYMERASE"/>
    <property type="match status" value="1"/>
</dbReference>
<keyword evidence="5" id="KW-0255">Endonuclease</keyword>
<keyword evidence="6" id="KW-0378">Hydrolase</keyword>
<dbReference type="InterPro" id="IPR001584">
    <property type="entry name" value="Integrase_cat-core"/>
</dbReference>
<dbReference type="CDD" id="cd00303">
    <property type="entry name" value="retropepsin_like"/>
    <property type="match status" value="1"/>
</dbReference>
<dbReference type="InterPro" id="IPR021109">
    <property type="entry name" value="Peptidase_aspartic_dom_sf"/>
</dbReference>
<dbReference type="GO" id="GO:0016787">
    <property type="term" value="F:hydrolase activity"/>
    <property type="evidence" value="ECO:0007669"/>
    <property type="project" value="UniProtKB-KW"/>
</dbReference>
<keyword evidence="7" id="KW-0695">RNA-directed DNA polymerase</keyword>
<name>A0AA38W0X8_9ASTR</name>
<dbReference type="GO" id="GO:0003964">
    <property type="term" value="F:RNA-directed DNA polymerase activity"/>
    <property type="evidence" value="ECO:0007669"/>
    <property type="project" value="UniProtKB-KW"/>
</dbReference>
<organism evidence="9 10">
    <name type="scientific">Centaurea solstitialis</name>
    <name type="common">yellow star-thistle</name>
    <dbReference type="NCBI Taxonomy" id="347529"/>
    <lineage>
        <taxon>Eukaryota</taxon>
        <taxon>Viridiplantae</taxon>
        <taxon>Streptophyta</taxon>
        <taxon>Embryophyta</taxon>
        <taxon>Tracheophyta</taxon>
        <taxon>Spermatophyta</taxon>
        <taxon>Magnoliopsida</taxon>
        <taxon>eudicotyledons</taxon>
        <taxon>Gunneridae</taxon>
        <taxon>Pentapetalae</taxon>
        <taxon>asterids</taxon>
        <taxon>campanulids</taxon>
        <taxon>Asterales</taxon>
        <taxon>Asteraceae</taxon>
        <taxon>Carduoideae</taxon>
        <taxon>Cardueae</taxon>
        <taxon>Centaureinae</taxon>
        <taxon>Centaurea</taxon>
    </lineage>
</organism>
<dbReference type="InterPro" id="IPR005162">
    <property type="entry name" value="Retrotrans_gag_dom"/>
</dbReference>
<dbReference type="EMBL" id="JARYMX010000006">
    <property type="protein sequence ID" value="KAJ9545002.1"/>
    <property type="molecule type" value="Genomic_DNA"/>
</dbReference>
<dbReference type="PROSITE" id="PS50994">
    <property type="entry name" value="INTEGRASE"/>
    <property type="match status" value="1"/>
</dbReference>
<dbReference type="Gene3D" id="3.30.420.10">
    <property type="entry name" value="Ribonuclease H-like superfamily/Ribonuclease H"/>
    <property type="match status" value="1"/>
</dbReference>
<keyword evidence="10" id="KW-1185">Reference proteome</keyword>
<evidence type="ECO:0000313" key="9">
    <source>
        <dbReference type="EMBL" id="KAJ9545002.1"/>
    </source>
</evidence>
<dbReference type="Gene3D" id="3.30.70.270">
    <property type="match status" value="1"/>
</dbReference>
<evidence type="ECO:0000256" key="6">
    <source>
        <dbReference type="ARBA" id="ARBA00022801"/>
    </source>
</evidence>
<dbReference type="GO" id="GO:0003676">
    <property type="term" value="F:nucleic acid binding"/>
    <property type="evidence" value="ECO:0007669"/>
    <property type="project" value="InterPro"/>
</dbReference>
<dbReference type="PANTHER" id="PTHR34072">
    <property type="entry name" value="ENZYMATIC POLYPROTEIN-RELATED"/>
    <property type="match status" value="1"/>
</dbReference>
<dbReference type="GO" id="GO:0004519">
    <property type="term" value="F:endonuclease activity"/>
    <property type="evidence" value="ECO:0007669"/>
    <property type="project" value="UniProtKB-KW"/>
</dbReference>
<evidence type="ECO:0000259" key="8">
    <source>
        <dbReference type="PROSITE" id="PS50994"/>
    </source>
</evidence>
<comment type="caution">
    <text evidence="9">The sequence shown here is derived from an EMBL/GenBank/DDBJ whole genome shotgun (WGS) entry which is preliminary data.</text>
</comment>
<dbReference type="SUPFAM" id="SSF56672">
    <property type="entry name" value="DNA/RNA polymerases"/>
    <property type="match status" value="1"/>
</dbReference>
<keyword evidence="2" id="KW-0808">Transferase</keyword>
<dbReference type="GO" id="GO:0015074">
    <property type="term" value="P:DNA integration"/>
    <property type="evidence" value="ECO:0007669"/>
    <property type="project" value="InterPro"/>
</dbReference>
<dbReference type="InterPro" id="IPR043128">
    <property type="entry name" value="Rev_trsase/Diguanyl_cyclase"/>
</dbReference>
<dbReference type="Gene3D" id="3.10.20.370">
    <property type="match status" value="1"/>
</dbReference>
<gene>
    <name evidence="9" type="ORF">OSB04_024709</name>
</gene>
<dbReference type="Proteomes" id="UP001172457">
    <property type="component" value="Chromosome 6"/>
</dbReference>
<keyword evidence="3" id="KW-0548">Nucleotidyltransferase</keyword>
<dbReference type="SUPFAM" id="SSF53098">
    <property type="entry name" value="Ribonuclease H-like"/>
    <property type="match status" value="1"/>
</dbReference>
<evidence type="ECO:0000256" key="2">
    <source>
        <dbReference type="ARBA" id="ARBA00022679"/>
    </source>
</evidence>
<sequence length="1397" mass="161199">MENDQPMWGNRAKVHFTPRSPIKKTKDNEVEISEERIKMIQNLAFDGSSTSDLHQHLETFVDTCDLFKRRGDEVRLRLFPFTLTKEEKDSFKRLGPGSITTWDELKSNFLLRYFPITKISKQKKEIREFKQGKESLEKSWDSGGIFGYRSAKDAHKLLNDLVAHHLDWSIEEEESQGETTSTQANEFASAQEELQFKCEKCGYGHPKRFCTWQQTPFLSKPKPRETQTKQLEQMLVQFMQGQGEVHADVNKMIQIFASHLKSLQKDVNYVLQIIKEVYPHLDIEETAEVLVTTRAGKVVQGPPMPETDQMPNLQDVELEVKLLSNQAEEVLEEVIRPKEPTPVPIPTRIPYPARLKKQKKESQYCKFIDLVKQVKSNVPLVDLIAGMPNYVKFIKELMASKANLNEEGITFLNEECSAILSDTPKKGDRRSVTIPCYFGLGDLKRTRMTIQLADRSIKYPVGIADNVLVQVDKFVLPVDFVILDIKDEAKVPLILGRPFLNTADTIFHVAKRQLSLGIRQDRVTLSIDKAMSYAIFMDDIDYMDNFDQTFESEIDDCLCETCVMEEGFMMSNAEENTQKEELEKQELEEIKQEDKVRIKTSLEEPPSLELKDLLEHLEYQFLEGKDSLHVIMSSLLEPSEKERLLDVLKKHEKALAWKISDIPGISPSFCTPKILMEDDFKPCVQKQRTLNPKMGIPFGLCNAPSTSQQCMTTIFQHMIEDYMEICMDDFSMFGNSFDACLKSFDKVLARCEESHLVLNWETPLHDKGRYSSRSQNLKEWFRSGQMPLQSFLHPPTLRKLEVSWACRVFETLKHQLTNTPIMIPPDWNQPFEIMCDASDFVVGAVLGQRINNHFQPISYASRTLNDAQENYTTTEKELLAVVFAIEKFWSYLVLSKIIIYTDHSALEYLFAKSDAKPGLIRWILLLQEFDIEVRDKKGTEKLAADHLSRFENPDMDSSKQEVIQDKFPDEDLNVIKTIGKETTPLDLIEYPDDVRVLLLGTFLRIVTKDPWEANTEQTLRLEKFLNPDFIGLTFLRIHTLSLSLVMHVKEQAISLTKMKCLNRVSRYGCHKEIISDRGTHFANYLLEKTLMRYGVHHRFSTAYHPQANGQVEHKAFWVRKKVKMDDVTSGRDSLPSLHELEELRLLAYENSRIYKEQRKRWHDAQMKEVNVFREGDKVLICQTHFKFLLGKIKSRCIGSYVVLKAHPSGYVDLMTERGQYRRSFTPSQATRTHRYLSFDTDDLPNNERVSYVVELERLKKRDIEVGSIVDLEFIEENGFGERLSELLRREYRDSYAIKEKVSECDLWLLSQLIDGNAITNLAYVMARMFMETTEVRDQAGTGIYGGQYITVIAKKLAPLSSEVCATLTEIPLMGILDKNLLRSMKVVVPGTQKGTYV</sequence>
<feature type="domain" description="Integrase catalytic" evidence="8">
    <location>
        <begin position="987"/>
        <end position="1169"/>
    </location>
</feature>
<dbReference type="Pfam" id="PF17917">
    <property type="entry name" value="RT_RNaseH"/>
    <property type="match status" value="1"/>
</dbReference>
<evidence type="ECO:0000256" key="4">
    <source>
        <dbReference type="ARBA" id="ARBA00022722"/>
    </source>
</evidence>
<dbReference type="Pfam" id="PF03732">
    <property type="entry name" value="Retrotrans_gag"/>
    <property type="match status" value="1"/>
</dbReference>
<dbReference type="FunFam" id="3.10.20.370:FF:000001">
    <property type="entry name" value="Retrovirus-related Pol polyprotein from transposon 17.6-like protein"/>
    <property type="match status" value="1"/>
</dbReference>
<evidence type="ECO:0000256" key="5">
    <source>
        <dbReference type="ARBA" id="ARBA00022759"/>
    </source>
</evidence>
<dbReference type="CDD" id="cd09274">
    <property type="entry name" value="RNase_HI_RT_Ty3"/>
    <property type="match status" value="1"/>
</dbReference>
<reference evidence="9" key="1">
    <citation type="submission" date="2023-03" db="EMBL/GenBank/DDBJ databases">
        <title>Chromosome-scale reference genome and RAD-based genetic map of yellow starthistle (Centaurea solstitialis) reveal putative structural variation and QTLs associated with invader traits.</title>
        <authorList>
            <person name="Reatini B."/>
            <person name="Cang F.A."/>
            <person name="Jiang Q."/>
            <person name="Mckibben M.T.W."/>
            <person name="Barker M.S."/>
            <person name="Rieseberg L.H."/>
            <person name="Dlugosch K.M."/>
        </authorList>
    </citation>
    <scope>NUCLEOTIDE SEQUENCE</scope>
    <source>
        <strain evidence="9">CAN-66</strain>
        <tissue evidence="9">Leaf</tissue>
    </source>
</reference>
<dbReference type="InterPro" id="IPR041373">
    <property type="entry name" value="RT_RNaseH"/>
</dbReference>